<dbReference type="InterPro" id="IPR021857">
    <property type="entry name" value="DUF3467"/>
</dbReference>
<sequence length="106" mass="11462">MPETQQLQIDVPDDVEVGVPADFASLWHTPSTFVIDFVALKHPPQPNVDEATGEAHPLVSGRVVTRVRIPPEQVFELAKALTTQLDAWERETGRRAEGSAPGPAGA</sequence>
<keyword evidence="2" id="KW-1185">Reference proteome</keyword>
<dbReference type="EMBL" id="CP045529">
    <property type="protein sequence ID" value="QFU97498.1"/>
    <property type="molecule type" value="Genomic_DNA"/>
</dbReference>
<evidence type="ECO:0000313" key="1">
    <source>
        <dbReference type="EMBL" id="QFU97498.1"/>
    </source>
</evidence>
<gene>
    <name evidence="1" type="ORF">KDY119_00996</name>
</gene>
<proteinExistence type="predicted"/>
<accession>A0A5P9Q7T3</accession>
<dbReference type="KEGG" id="lxl:KDY119_00996"/>
<name>A0A5P9Q7T3_9MICO</name>
<evidence type="ECO:0008006" key="3">
    <source>
        <dbReference type="Google" id="ProtNLM"/>
    </source>
</evidence>
<evidence type="ECO:0000313" key="2">
    <source>
        <dbReference type="Proteomes" id="UP000326702"/>
    </source>
</evidence>
<dbReference type="Pfam" id="PF11950">
    <property type="entry name" value="DUF3467"/>
    <property type="match status" value="1"/>
</dbReference>
<organism evidence="1 2">
    <name type="scientific">Luteimicrobium xylanilyticum</name>
    <dbReference type="NCBI Taxonomy" id="1133546"/>
    <lineage>
        <taxon>Bacteria</taxon>
        <taxon>Bacillati</taxon>
        <taxon>Actinomycetota</taxon>
        <taxon>Actinomycetes</taxon>
        <taxon>Micrococcales</taxon>
        <taxon>Luteimicrobium</taxon>
    </lineage>
</organism>
<dbReference type="RefSeq" id="WP_345295846.1">
    <property type="nucleotide sequence ID" value="NZ_BAABIH010000001.1"/>
</dbReference>
<dbReference type="Proteomes" id="UP000326702">
    <property type="component" value="Chromosome"/>
</dbReference>
<reference evidence="1 2" key="1">
    <citation type="submission" date="2019-10" db="EMBL/GenBank/DDBJ databases">
        <title>Genome sequence of Luteimicrobium xylanilyticum HY-24.</title>
        <authorList>
            <person name="Kim D.Y."/>
            <person name="Park H.-Y."/>
        </authorList>
    </citation>
    <scope>NUCLEOTIDE SEQUENCE [LARGE SCALE GENOMIC DNA]</scope>
    <source>
        <strain evidence="1 2">HY-24</strain>
    </source>
</reference>
<protein>
    <recommendedName>
        <fullName evidence="3">DUF3467 domain-containing protein</fullName>
    </recommendedName>
</protein>
<dbReference type="AlphaFoldDB" id="A0A5P9Q7T3"/>